<organism evidence="13 14">
    <name type="scientific">Candidatus Similichlamydia laticola</name>
    <dbReference type="NCBI Taxonomy" id="2170265"/>
    <lineage>
        <taxon>Bacteria</taxon>
        <taxon>Pseudomonadati</taxon>
        <taxon>Chlamydiota</taxon>
        <taxon>Chlamydiia</taxon>
        <taxon>Parachlamydiales</taxon>
        <taxon>Candidatus Parilichlamydiaceae</taxon>
        <taxon>Candidatus Similichlamydia</taxon>
    </lineage>
</organism>
<evidence type="ECO:0000256" key="11">
    <source>
        <dbReference type="HAMAP-Rule" id="MF_00059"/>
    </source>
</evidence>
<keyword evidence="4 11" id="KW-0240">DNA-directed RNA polymerase</keyword>
<dbReference type="Pfam" id="PF01193">
    <property type="entry name" value="RNA_pol_L"/>
    <property type="match status" value="1"/>
</dbReference>
<dbReference type="EC" id="2.7.7.6" evidence="2 11"/>
<dbReference type="Gene3D" id="2.170.120.12">
    <property type="entry name" value="DNA-directed RNA polymerase, insert domain"/>
    <property type="match status" value="1"/>
</dbReference>
<feature type="region of interest" description="Alpha C-terminal domain (alpha-CTD)" evidence="11">
    <location>
        <begin position="264"/>
        <end position="370"/>
    </location>
</feature>
<dbReference type="OrthoDB" id="9805706at2"/>
<gene>
    <name evidence="11" type="primary">rpoA</name>
    <name evidence="13" type="ORF">HAT2_00496</name>
</gene>
<dbReference type="InterPro" id="IPR011260">
    <property type="entry name" value="RNAP_asu_C"/>
</dbReference>
<dbReference type="InterPro" id="IPR011262">
    <property type="entry name" value="DNA-dir_RNA_pol_insert"/>
</dbReference>
<comment type="similarity">
    <text evidence="1 11">Belongs to the RNA polymerase alpha chain family.</text>
</comment>
<dbReference type="SUPFAM" id="SSF56553">
    <property type="entry name" value="Insert subdomain of RNA polymerase alpha subunit"/>
    <property type="match status" value="1"/>
</dbReference>
<dbReference type="CDD" id="cd06928">
    <property type="entry name" value="RNAP_alpha_NTD"/>
    <property type="match status" value="1"/>
</dbReference>
<dbReference type="GO" id="GO:0003899">
    <property type="term" value="F:DNA-directed RNA polymerase activity"/>
    <property type="evidence" value="ECO:0007669"/>
    <property type="project" value="UniProtKB-UniRule"/>
</dbReference>
<reference evidence="13 14" key="1">
    <citation type="submission" date="2018-07" db="EMBL/GenBank/DDBJ databases">
        <title>Comparative genomics of the Candidatus Parilichlamydiaceae reveals evidence of convergent evolution and genome reduction in the phylum Chlamydiae.</title>
        <authorList>
            <person name="Taylor-Brown A."/>
            <person name="Polkinghorne A."/>
        </authorList>
    </citation>
    <scope>NUCLEOTIDE SEQUENCE [LARGE SCALE GENOMIC DNA]</scope>
    <source>
        <strain evidence="13 14">Hat2</strain>
    </source>
</reference>
<evidence type="ECO:0000256" key="6">
    <source>
        <dbReference type="ARBA" id="ARBA00022695"/>
    </source>
</evidence>
<dbReference type="GO" id="GO:0006351">
    <property type="term" value="P:DNA-templated transcription"/>
    <property type="evidence" value="ECO:0007669"/>
    <property type="project" value="UniProtKB-UniRule"/>
</dbReference>
<name>A0A369K9X5_9BACT</name>
<keyword evidence="7 11" id="KW-0804">Transcription</keyword>
<dbReference type="HAMAP" id="MF_00059">
    <property type="entry name" value="RNApol_bact_RpoA"/>
    <property type="match status" value="1"/>
</dbReference>
<dbReference type="InterPro" id="IPR011773">
    <property type="entry name" value="DNA-dir_RpoA"/>
</dbReference>
<evidence type="ECO:0000259" key="12">
    <source>
        <dbReference type="SMART" id="SM00662"/>
    </source>
</evidence>
<dbReference type="SMART" id="SM00662">
    <property type="entry name" value="RPOLD"/>
    <property type="match status" value="1"/>
</dbReference>
<sequence length="370" mass="41673">MAVLYGKFKMPEKIQVEESSSTFARFVVAPLERGFGHTLGNALRRILLSSIESPGILSIRIDGILHEFMASEGIVQDATDIVLNCKEALLRRLPTGDGPARMTRSTTQIEVTQEDLDANGGVFHVCLKHLDLSGYVCINPGLCLFSVTRPQKREISVCIGIGRGYVLAERHAIEDRQRGEIVLDTCFSPVRLVNYYVENTRVGQDTEFDSLVIELTTDGRITPVEALLFSAQVAGRHFDFFVSQLEGPDLLFDEEHLSFGRPDVDELMSCLSTCIEDIEFSVRASNCLKSARIDYVVELVTKQESELLEYRNFGRKSLSEIKVKLHELGLSLGMDLSPYGITRDNCRDIAQAYLEEKMKEKERRRRQVEV</sequence>
<dbReference type="InterPro" id="IPR011263">
    <property type="entry name" value="DNA-dir_RNA_pol_RpoA/D/Rpb3"/>
</dbReference>
<evidence type="ECO:0000313" key="13">
    <source>
        <dbReference type="EMBL" id="RDB31399.1"/>
    </source>
</evidence>
<evidence type="ECO:0000256" key="3">
    <source>
        <dbReference type="ARBA" id="ARBA00015972"/>
    </source>
</evidence>
<dbReference type="GO" id="GO:0000428">
    <property type="term" value="C:DNA-directed RNA polymerase complex"/>
    <property type="evidence" value="ECO:0007669"/>
    <property type="project" value="UniProtKB-KW"/>
</dbReference>
<keyword evidence="5 11" id="KW-0808">Transferase</keyword>
<comment type="function">
    <text evidence="11">DNA-dependent RNA polymerase catalyzes the transcription of DNA into RNA using the four ribonucleoside triphosphates as substrates.</text>
</comment>
<dbReference type="NCBIfam" id="TIGR02027">
    <property type="entry name" value="rpoA"/>
    <property type="match status" value="1"/>
</dbReference>
<dbReference type="Pfam" id="PF01000">
    <property type="entry name" value="RNA_pol_A_bac"/>
    <property type="match status" value="1"/>
</dbReference>
<evidence type="ECO:0000256" key="8">
    <source>
        <dbReference type="ARBA" id="ARBA00032524"/>
    </source>
</evidence>
<dbReference type="AlphaFoldDB" id="A0A369K9X5"/>
<proteinExistence type="inferred from homology"/>
<evidence type="ECO:0000256" key="9">
    <source>
        <dbReference type="ARBA" id="ARBA00033070"/>
    </source>
</evidence>
<dbReference type="SUPFAM" id="SSF47789">
    <property type="entry name" value="C-terminal domain of RNA polymerase alpha subunit"/>
    <property type="match status" value="1"/>
</dbReference>
<feature type="region of interest" description="Alpha N-terminal domain (alpha-NTD)" evidence="11">
    <location>
        <begin position="1"/>
        <end position="244"/>
    </location>
</feature>
<evidence type="ECO:0000256" key="1">
    <source>
        <dbReference type="ARBA" id="ARBA00007123"/>
    </source>
</evidence>
<dbReference type="GO" id="GO:0005737">
    <property type="term" value="C:cytoplasm"/>
    <property type="evidence" value="ECO:0007669"/>
    <property type="project" value="UniProtKB-ARBA"/>
</dbReference>
<comment type="catalytic activity">
    <reaction evidence="10 11">
        <text>RNA(n) + a ribonucleoside 5'-triphosphate = RNA(n+1) + diphosphate</text>
        <dbReference type="Rhea" id="RHEA:21248"/>
        <dbReference type="Rhea" id="RHEA-COMP:14527"/>
        <dbReference type="Rhea" id="RHEA-COMP:17342"/>
        <dbReference type="ChEBI" id="CHEBI:33019"/>
        <dbReference type="ChEBI" id="CHEBI:61557"/>
        <dbReference type="ChEBI" id="CHEBI:140395"/>
        <dbReference type="EC" id="2.7.7.6"/>
    </reaction>
</comment>
<evidence type="ECO:0000256" key="4">
    <source>
        <dbReference type="ARBA" id="ARBA00022478"/>
    </source>
</evidence>
<dbReference type="InterPro" id="IPR036603">
    <property type="entry name" value="RBP11-like"/>
</dbReference>
<comment type="caution">
    <text evidence="13">The sequence shown here is derived from an EMBL/GenBank/DDBJ whole genome shotgun (WGS) entry which is preliminary data.</text>
</comment>
<dbReference type="Gene3D" id="3.30.1360.10">
    <property type="entry name" value="RNA polymerase, RBP11-like subunit"/>
    <property type="match status" value="1"/>
</dbReference>
<keyword evidence="6 11" id="KW-0548">Nucleotidyltransferase</keyword>
<evidence type="ECO:0000256" key="2">
    <source>
        <dbReference type="ARBA" id="ARBA00012418"/>
    </source>
</evidence>
<comment type="domain">
    <text evidence="11">The N-terminal domain is essential for RNAP assembly and basal transcription, whereas the C-terminal domain is involved in interaction with transcriptional regulators and with upstream promoter elements.</text>
</comment>
<dbReference type="Gene3D" id="1.10.150.20">
    <property type="entry name" value="5' to 3' exonuclease, C-terminal subdomain"/>
    <property type="match status" value="1"/>
</dbReference>
<dbReference type="RefSeq" id="WP_114544451.1">
    <property type="nucleotide sequence ID" value="NZ_QQBG01000017.1"/>
</dbReference>
<dbReference type="Pfam" id="PF03118">
    <property type="entry name" value="RNA_pol_A_CTD"/>
    <property type="match status" value="1"/>
</dbReference>
<dbReference type="Proteomes" id="UP000253816">
    <property type="component" value="Unassembled WGS sequence"/>
</dbReference>
<dbReference type="GO" id="GO:0003677">
    <property type="term" value="F:DNA binding"/>
    <property type="evidence" value="ECO:0007669"/>
    <property type="project" value="UniProtKB-UniRule"/>
</dbReference>
<evidence type="ECO:0000256" key="10">
    <source>
        <dbReference type="ARBA" id="ARBA00048552"/>
    </source>
</evidence>
<dbReference type="EMBL" id="QQBG01000017">
    <property type="protein sequence ID" value="RDB31399.1"/>
    <property type="molecule type" value="Genomic_DNA"/>
</dbReference>
<protein>
    <recommendedName>
        <fullName evidence="3 11">DNA-directed RNA polymerase subunit alpha</fullName>
        <shortName evidence="11">RNAP subunit alpha</shortName>
        <ecNumber evidence="2 11">2.7.7.6</ecNumber>
    </recommendedName>
    <alternativeName>
        <fullName evidence="9 11">RNA polymerase subunit alpha</fullName>
    </alternativeName>
    <alternativeName>
        <fullName evidence="8 11">Transcriptase subunit alpha</fullName>
    </alternativeName>
</protein>
<evidence type="ECO:0000256" key="5">
    <source>
        <dbReference type="ARBA" id="ARBA00022679"/>
    </source>
</evidence>
<evidence type="ECO:0000313" key="14">
    <source>
        <dbReference type="Proteomes" id="UP000253816"/>
    </source>
</evidence>
<dbReference type="SUPFAM" id="SSF55257">
    <property type="entry name" value="RBP11-like subunits of RNA polymerase"/>
    <property type="match status" value="1"/>
</dbReference>
<accession>A0A369K9X5</accession>
<keyword evidence="14" id="KW-1185">Reference proteome</keyword>
<comment type="subunit">
    <text evidence="11">Homodimer. The RNAP catalytic core consists of 2 alpha, 1 beta, 1 beta' and 1 omega subunit. When a sigma factor is associated with the core the holoenzyme is formed, which can initiate transcription.</text>
</comment>
<feature type="domain" description="DNA-directed RNA polymerase RpoA/D/Rpb3-type" evidence="12">
    <location>
        <begin position="23"/>
        <end position="244"/>
    </location>
</feature>
<evidence type="ECO:0000256" key="7">
    <source>
        <dbReference type="ARBA" id="ARBA00023163"/>
    </source>
</evidence>
<dbReference type="InterPro" id="IPR036643">
    <property type="entry name" value="RNApol_insert_sf"/>
</dbReference>
<dbReference type="GO" id="GO:0046983">
    <property type="term" value="F:protein dimerization activity"/>
    <property type="evidence" value="ECO:0007669"/>
    <property type="project" value="InterPro"/>
</dbReference>